<sequence length="74" mass="8330">MTWHITEISSLLSPLPPLLPFPSVSFMAVSRIRVSAPSWEILVPEYERALVELITPAKNQSLPPLSLNAYQTKR</sequence>
<proteinExistence type="predicted"/>
<evidence type="ECO:0000313" key="2">
    <source>
        <dbReference type="Proteomes" id="UP000006729"/>
    </source>
</evidence>
<gene>
    <name evidence="1" type="ORF">POPTR_010G214100</name>
</gene>
<dbReference type="EMBL" id="CM009299">
    <property type="protein sequence ID" value="PNT17895.1"/>
    <property type="molecule type" value="Genomic_DNA"/>
</dbReference>
<protein>
    <submittedName>
        <fullName evidence="1">Uncharacterized protein</fullName>
    </submittedName>
</protein>
<name>A0A2K1YXZ4_POPTR</name>
<accession>A0A2K1YXZ4</accession>
<dbReference type="Proteomes" id="UP000006729">
    <property type="component" value="Chromosome 10"/>
</dbReference>
<evidence type="ECO:0000313" key="1">
    <source>
        <dbReference type="EMBL" id="PNT17895.1"/>
    </source>
</evidence>
<organism evidence="1 2">
    <name type="scientific">Populus trichocarpa</name>
    <name type="common">Western balsam poplar</name>
    <name type="synonym">Populus balsamifera subsp. trichocarpa</name>
    <dbReference type="NCBI Taxonomy" id="3694"/>
    <lineage>
        <taxon>Eukaryota</taxon>
        <taxon>Viridiplantae</taxon>
        <taxon>Streptophyta</taxon>
        <taxon>Embryophyta</taxon>
        <taxon>Tracheophyta</taxon>
        <taxon>Spermatophyta</taxon>
        <taxon>Magnoliopsida</taxon>
        <taxon>eudicotyledons</taxon>
        <taxon>Gunneridae</taxon>
        <taxon>Pentapetalae</taxon>
        <taxon>rosids</taxon>
        <taxon>fabids</taxon>
        <taxon>Malpighiales</taxon>
        <taxon>Salicaceae</taxon>
        <taxon>Saliceae</taxon>
        <taxon>Populus</taxon>
    </lineage>
</organism>
<dbReference type="EMBL" id="CM009299">
    <property type="protein sequence ID" value="PNT17896.1"/>
    <property type="molecule type" value="Genomic_DNA"/>
</dbReference>
<reference evidence="1" key="2">
    <citation type="submission" date="2017-07" db="EMBL/GenBank/DDBJ databases">
        <title>WGS assembly of Populus trichocarpa.</title>
        <authorList>
            <person name="Tuskan G."/>
            <person name="Difazio S."/>
            <person name="Jansson S."/>
            <person name="Bohlmann J."/>
            <person name="Grigoriev I."/>
            <person name="Hellsten U."/>
            <person name="Putnam N."/>
            <person name="Ralph S."/>
            <person name="Rombauts S."/>
            <person name="Salamov A."/>
            <person name="Schein J."/>
            <person name="Sterck L."/>
            <person name="Aerts A."/>
            <person name="Bhalerao R."/>
            <person name="Bhalerao R."/>
            <person name="Blaudez D."/>
            <person name="Boerjan W."/>
            <person name="Brun A."/>
            <person name="Brunner A."/>
            <person name="Busov V."/>
            <person name="Campbell M."/>
            <person name="Carlson J."/>
            <person name="Chalot M."/>
            <person name="Chapman J."/>
            <person name="Chen G."/>
            <person name="Cooper D."/>
            <person name="Coutinho P."/>
            <person name="Couturier J."/>
            <person name="Covert S."/>
            <person name="Cronk Q."/>
            <person name="Cunningham R."/>
            <person name="Davis J."/>
            <person name="Degroeve S."/>
            <person name="Dejardin A."/>
            <person name="Depamphilis C."/>
            <person name="Detter J."/>
            <person name="Dirks B."/>
            <person name="Dubchak I."/>
            <person name="Duplessis S."/>
            <person name="Ehlting J."/>
            <person name="Ellis B."/>
            <person name="Gendler K."/>
            <person name="Goodstein D."/>
            <person name="Gribskov M."/>
            <person name="Grimwood J."/>
            <person name="Groover A."/>
            <person name="Gunter L."/>
            <person name="Hamberger B."/>
            <person name="Heinze B."/>
            <person name="Helariutta Y."/>
            <person name="Henrissat B."/>
            <person name="Holligan D."/>
            <person name="Holt R."/>
            <person name="Huang W."/>
            <person name="Islam-Faridi N."/>
            <person name="Jones S."/>
            <person name="Jones-Rhoades M."/>
            <person name="Jorgensen R."/>
            <person name="Joshi C."/>
            <person name="Kangasjarvi J."/>
            <person name="Karlsson J."/>
            <person name="Kelleher C."/>
            <person name="Kirkpatrick R."/>
            <person name="Kirst M."/>
            <person name="Kohler A."/>
            <person name="Kalluri U."/>
            <person name="Larimer F."/>
            <person name="Leebens-Mack J."/>
            <person name="Leple J."/>
            <person name="Locascio P."/>
            <person name="Lou Y."/>
            <person name="Lucas S."/>
            <person name="Martin F."/>
            <person name="Montanini B."/>
            <person name="Napoli C."/>
            <person name="Nelson D."/>
            <person name="Nelson C."/>
            <person name="Nieminen K."/>
            <person name="Nilsson O."/>
            <person name="Pereda V."/>
            <person name="Peter G."/>
            <person name="Philippe R."/>
            <person name="Pilate G."/>
            <person name="Poliakov A."/>
            <person name="Razumovskaya J."/>
            <person name="Richardson P."/>
            <person name="Rinaldi C."/>
            <person name="Ritland K."/>
            <person name="Rouze P."/>
            <person name="Ryaboy D."/>
            <person name="Schmutz J."/>
            <person name="Schrader J."/>
            <person name="Segerman B."/>
            <person name="Shin H."/>
            <person name="Siddiqui A."/>
            <person name="Sterky F."/>
            <person name="Terry A."/>
            <person name="Tsai C."/>
            <person name="Uberbacher E."/>
            <person name="Unneberg P."/>
            <person name="Vahala J."/>
            <person name="Wall K."/>
            <person name="Wessler S."/>
            <person name="Yang G."/>
            <person name="Yin T."/>
            <person name="Douglas C."/>
            <person name="Marra M."/>
            <person name="Sandberg G."/>
            <person name="Van De Peer Y."/>
            <person name="Rokhsar D."/>
        </authorList>
    </citation>
    <scope>NUCLEOTIDE SEQUENCE</scope>
    <source>
        <strain evidence="1">Nisqually-1</strain>
    </source>
</reference>
<keyword evidence="2" id="KW-1185">Reference proteome</keyword>
<reference evidence="1 2" key="1">
    <citation type="journal article" date="2006" name="Science">
        <title>The genome of black cottonwood, Populus trichocarpa (Torr. &amp; Gray).</title>
        <authorList>
            <person name="Tuskan G.A."/>
            <person name="Difazio S."/>
            <person name="Jansson S."/>
            <person name="Bohlmann J."/>
            <person name="Grigoriev I."/>
            <person name="Hellsten U."/>
            <person name="Putnam N."/>
            <person name="Ralph S."/>
            <person name="Rombauts S."/>
            <person name="Salamov A."/>
            <person name="Schein J."/>
            <person name="Sterck L."/>
            <person name="Aerts A."/>
            <person name="Bhalerao R.R."/>
            <person name="Bhalerao R.P."/>
            <person name="Blaudez D."/>
            <person name="Boerjan W."/>
            <person name="Brun A."/>
            <person name="Brunner A."/>
            <person name="Busov V."/>
            <person name="Campbell M."/>
            <person name="Carlson J."/>
            <person name="Chalot M."/>
            <person name="Chapman J."/>
            <person name="Chen G.L."/>
            <person name="Cooper D."/>
            <person name="Coutinho P.M."/>
            <person name="Couturier J."/>
            <person name="Covert S."/>
            <person name="Cronk Q."/>
            <person name="Cunningham R."/>
            <person name="Davis J."/>
            <person name="Degroeve S."/>
            <person name="Dejardin A."/>
            <person name="Depamphilis C."/>
            <person name="Detter J."/>
            <person name="Dirks B."/>
            <person name="Dubchak I."/>
            <person name="Duplessis S."/>
            <person name="Ehlting J."/>
            <person name="Ellis B."/>
            <person name="Gendler K."/>
            <person name="Goodstein D."/>
            <person name="Gribskov M."/>
            <person name="Grimwood J."/>
            <person name="Groover A."/>
            <person name="Gunter L."/>
            <person name="Hamberger B."/>
            <person name="Heinze B."/>
            <person name="Helariutta Y."/>
            <person name="Henrissat B."/>
            <person name="Holligan D."/>
            <person name="Holt R."/>
            <person name="Huang W."/>
            <person name="Islam-Faridi N."/>
            <person name="Jones S."/>
            <person name="Jones-Rhoades M."/>
            <person name="Jorgensen R."/>
            <person name="Joshi C."/>
            <person name="Kangasjarvi J."/>
            <person name="Karlsson J."/>
            <person name="Kelleher C."/>
            <person name="Kirkpatrick R."/>
            <person name="Kirst M."/>
            <person name="Kohler A."/>
            <person name="Kalluri U."/>
            <person name="Larimer F."/>
            <person name="Leebens-Mack J."/>
            <person name="Leple J.C."/>
            <person name="Locascio P."/>
            <person name="Lou Y."/>
            <person name="Lucas S."/>
            <person name="Martin F."/>
            <person name="Montanini B."/>
            <person name="Napoli C."/>
            <person name="Nelson D.R."/>
            <person name="Nelson C."/>
            <person name="Nieminen K."/>
            <person name="Nilsson O."/>
            <person name="Pereda V."/>
            <person name="Peter G."/>
            <person name="Philippe R."/>
            <person name="Pilate G."/>
            <person name="Poliakov A."/>
            <person name="Razumovskaya J."/>
            <person name="Richardson P."/>
            <person name="Rinaldi C."/>
            <person name="Ritland K."/>
            <person name="Rouze P."/>
            <person name="Ryaboy D."/>
            <person name="Schmutz J."/>
            <person name="Schrader J."/>
            <person name="Segerman B."/>
            <person name="Shin H."/>
            <person name="Siddiqui A."/>
            <person name="Sterky F."/>
            <person name="Terry A."/>
            <person name="Tsai C.J."/>
            <person name="Uberbacher E."/>
            <person name="Unneberg P."/>
            <person name="Vahala J."/>
            <person name="Wall K."/>
            <person name="Wessler S."/>
            <person name="Yang G."/>
            <person name="Yin T."/>
            <person name="Douglas C."/>
            <person name="Marra M."/>
            <person name="Sandberg G."/>
            <person name="Van de Peer Y."/>
            <person name="Rokhsar D."/>
        </authorList>
    </citation>
    <scope>NUCLEOTIDE SEQUENCE [LARGE SCALE GENOMIC DNA]</scope>
    <source>
        <strain evidence="2">cv. Nisqually</strain>
        <strain evidence="1">Nisqually-1</strain>
    </source>
</reference>
<dbReference type="InParanoid" id="A0A2K1YXZ4"/>
<dbReference type="AlphaFoldDB" id="A0A2K1YXZ4"/>